<dbReference type="CDD" id="cd02120">
    <property type="entry name" value="PA_subtilisin_like"/>
    <property type="match status" value="1"/>
</dbReference>
<dbReference type="InterPro" id="IPR010259">
    <property type="entry name" value="S8pro/Inhibitor_I9"/>
</dbReference>
<evidence type="ECO:0000259" key="7">
    <source>
        <dbReference type="Pfam" id="PF00082"/>
    </source>
</evidence>
<dbReference type="InterPro" id="IPR023828">
    <property type="entry name" value="Peptidase_S8_Ser-AS"/>
</dbReference>
<dbReference type="Gene3D" id="3.50.30.30">
    <property type="match status" value="1"/>
</dbReference>
<dbReference type="SUPFAM" id="SSF52743">
    <property type="entry name" value="Subtilisin-like"/>
    <property type="match status" value="1"/>
</dbReference>
<name>A0ABS8IVM1_9BURK</name>
<dbReference type="PROSITE" id="PS00138">
    <property type="entry name" value="SUBTILASE_SER"/>
    <property type="match status" value="1"/>
</dbReference>
<dbReference type="InterPro" id="IPR041469">
    <property type="entry name" value="Subtilisin-like_FN3"/>
</dbReference>
<evidence type="ECO:0000313" key="11">
    <source>
        <dbReference type="EMBL" id="MCC6072669.1"/>
    </source>
</evidence>
<dbReference type="InterPro" id="IPR000209">
    <property type="entry name" value="Peptidase_S8/S53_dom"/>
</dbReference>
<dbReference type="RefSeq" id="WP_229433654.1">
    <property type="nucleotide sequence ID" value="NZ_JAJHPV010000020.1"/>
</dbReference>
<dbReference type="PROSITE" id="PS51892">
    <property type="entry name" value="SUBTILASE"/>
    <property type="match status" value="1"/>
</dbReference>
<dbReference type="Pfam" id="PF02225">
    <property type="entry name" value="PA"/>
    <property type="match status" value="1"/>
</dbReference>
<evidence type="ECO:0000256" key="6">
    <source>
        <dbReference type="SAM" id="SignalP"/>
    </source>
</evidence>
<evidence type="ECO:0000313" key="12">
    <source>
        <dbReference type="Proteomes" id="UP001198701"/>
    </source>
</evidence>
<reference evidence="11 12" key="1">
    <citation type="submission" date="2021-11" db="EMBL/GenBank/DDBJ databases">
        <authorList>
            <person name="Huq M.A."/>
        </authorList>
    </citation>
    <scope>NUCLEOTIDE SEQUENCE [LARGE SCALE GENOMIC DNA]</scope>
    <source>
        <strain evidence="11 12">MAHUQ-52</strain>
    </source>
</reference>
<dbReference type="InterPro" id="IPR003137">
    <property type="entry name" value="PA_domain"/>
</dbReference>
<dbReference type="Gene3D" id="2.60.120.380">
    <property type="match status" value="1"/>
</dbReference>
<evidence type="ECO:0000256" key="1">
    <source>
        <dbReference type="ARBA" id="ARBA00011073"/>
    </source>
</evidence>
<dbReference type="Proteomes" id="UP001198701">
    <property type="component" value="Unassembled WGS sequence"/>
</dbReference>
<feature type="domain" description="Subtilisin-like protease fibronectin type-III" evidence="10">
    <location>
        <begin position="720"/>
        <end position="811"/>
    </location>
</feature>
<evidence type="ECO:0000256" key="5">
    <source>
        <dbReference type="PROSITE-ProRule" id="PRU01240"/>
    </source>
</evidence>
<dbReference type="SUPFAM" id="SSF52025">
    <property type="entry name" value="PA domain"/>
    <property type="match status" value="1"/>
</dbReference>
<comment type="similarity">
    <text evidence="1 5">Belongs to the peptidase S8 family.</text>
</comment>
<dbReference type="Pfam" id="PF00082">
    <property type="entry name" value="Peptidase_S8"/>
    <property type="match status" value="1"/>
</dbReference>
<dbReference type="Pfam" id="PF05922">
    <property type="entry name" value="Inhibitor_I9"/>
    <property type="match status" value="1"/>
</dbReference>
<dbReference type="Gene3D" id="3.30.70.80">
    <property type="entry name" value="Peptidase S8 propeptide/proteinase inhibitor I9"/>
    <property type="match status" value="1"/>
</dbReference>
<keyword evidence="12" id="KW-1185">Reference proteome</keyword>
<protein>
    <submittedName>
        <fullName evidence="11">S8 family serine peptidase</fullName>
    </submittedName>
</protein>
<evidence type="ECO:0000259" key="9">
    <source>
        <dbReference type="Pfam" id="PF05922"/>
    </source>
</evidence>
<keyword evidence="3 5" id="KW-0378">Hydrolase</keyword>
<dbReference type="Gene3D" id="2.60.40.2310">
    <property type="match status" value="1"/>
</dbReference>
<organism evidence="11 12">
    <name type="scientific">Massilia agrisoli</name>
    <dbReference type="NCBI Taxonomy" id="2892444"/>
    <lineage>
        <taxon>Bacteria</taxon>
        <taxon>Pseudomonadati</taxon>
        <taxon>Pseudomonadota</taxon>
        <taxon>Betaproteobacteria</taxon>
        <taxon>Burkholderiales</taxon>
        <taxon>Oxalobacteraceae</taxon>
        <taxon>Telluria group</taxon>
        <taxon>Massilia</taxon>
    </lineage>
</organism>
<dbReference type="PRINTS" id="PR00723">
    <property type="entry name" value="SUBTILISIN"/>
</dbReference>
<dbReference type="InterPro" id="IPR046450">
    <property type="entry name" value="PA_dom_sf"/>
</dbReference>
<sequence>MMPKLRPISLAAMLLLSGVTLAVSAQEARRPYIVQLQDQPAASYTGGVAGLAATQPQPGVPFDYTASGVQDYVQYLDDKRSAVLATVANAPVIASYDVVLNGFAAMLTDAEVLKLKSNSAVADVQADVARHVDTVSTTSFLKLTANGGLHSQYAGGALVKGEDMVVGIVDGGIWPENPSFADRVDANGKPTFDPSATLAYTSIPASFKGGCQAGEGFDPVKHCNTKLVGAKFFNAGFLAANLPKNWTEYYSPRDSNIGSDGVSSGHGGHGDHTAATAAGNAGVAVTINGVPMGEASGVAPRARVSSYKVCWTYDDKTNPDGSNSRNSCFNSDSVKAIDEAVKDGVNVINYSISGSQTSSADPVEQAFYRASLANVFVAASAGNSGPANAVAHISPWLTTVAASTHDRNFQGSVVLGNGGSYSGASLNTVTVTAQPMILAEHAALGAGNASLCYSANAPAGQALLDPAKVAGKIVVCTRGENARVDKSLAVANAGGIGMILVDNGAGLVGEVHSVPTVHVSAADGALIKAYAPTAGATATINRFTLQTKPAPIMAGFSSRGPNMGDANILKPDLTAPGVDVIASVTPALSPAERNGVADGSFVPGDAYASYQGTSMSSPHVAGIALLLRQLRPEWSPAAVKSALMTTGFTTLNDGLAGAQNGLLPWAQGAGHVDPNKAANPGLVYDAGKADFIQYQCKVNKALVSPASDCTTFGTLDETYNLNLPSITAGQIQSSVTIRRTVTNVSGAQATYNATASVPGFSTVVSPSTLTIPAGGKANFTVKLTPTSALTSTWYFGSLAWSDGATTVRSPIQARAAQSITAPAELTSDKVSGSKLFLVKTLFSGKMTATKGGMKAVTMGSPVTLAPTSASSATLRTACGNGSLAGSVKTYEVTIPAGAVVARFALRQQDTNGADHDNDMGLLHPSGAWSYSGNGGSNESIQLSSPAAGTYRLCVLAYGGAPSMTHQLSSWVVTPSDVGGNLTVAIPSKVVANANTTVGMSWSGLQSGKRYLGGAQFRDLSGNVQATTVLRVETGTESVPLADGGAKASANKK</sequence>
<dbReference type="InterPro" id="IPR015500">
    <property type="entry name" value="Peptidase_S8_subtilisin-rel"/>
</dbReference>
<evidence type="ECO:0000259" key="10">
    <source>
        <dbReference type="Pfam" id="PF17766"/>
    </source>
</evidence>
<evidence type="ECO:0000256" key="4">
    <source>
        <dbReference type="ARBA" id="ARBA00022825"/>
    </source>
</evidence>
<keyword evidence="2 5" id="KW-0645">Protease</keyword>
<dbReference type="Gene3D" id="3.40.50.200">
    <property type="entry name" value="Peptidase S8/S53 domain"/>
    <property type="match status" value="1"/>
</dbReference>
<evidence type="ECO:0000256" key="2">
    <source>
        <dbReference type="ARBA" id="ARBA00022670"/>
    </source>
</evidence>
<dbReference type="InterPro" id="IPR037045">
    <property type="entry name" value="S8pro/Inhibitor_I9_sf"/>
</dbReference>
<gene>
    <name evidence="11" type="ORF">LMJ30_17170</name>
</gene>
<accession>A0ABS8IVM1</accession>
<dbReference type="InterPro" id="IPR036852">
    <property type="entry name" value="Peptidase_S8/S53_dom_sf"/>
</dbReference>
<feature type="signal peptide" evidence="6">
    <location>
        <begin position="1"/>
        <end position="22"/>
    </location>
</feature>
<feature type="domain" description="Peptidase S8/S53" evidence="7">
    <location>
        <begin position="161"/>
        <end position="647"/>
    </location>
</feature>
<dbReference type="EMBL" id="JAJHPV010000020">
    <property type="protein sequence ID" value="MCC6072669.1"/>
    <property type="molecule type" value="Genomic_DNA"/>
</dbReference>
<dbReference type="Pfam" id="PF17766">
    <property type="entry name" value="fn3_6"/>
    <property type="match status" value="1"/>
</dbReference>
<feature type="domain" description="PA" evidence="8">
    <location>
        <begin position="448"/>
        <end position="526"/>
    </location>
</feature>
<dbReference type="PANTHER" id="PTHR10795">
    <property type="entry name" value="PROPROTEIN CONVERTASE SUBTILISIN/KEXIN"/>
    <property type="match status" value="1"/>
</dbReference>
<feature type="active site" description="Charge relay system" evidence="5">
    <location>
        <position position="269"/>
    </location>
</feature>
<feature type="domain" description="Inhibitor I9" evidence="9">
    <location>
        <begin position="32"/>
        <end position="132"/>
    </location>
</feature>
<proteinExistence type="inferred from homology"/>
<comment type="caution">
    <text evidence="11">The sequence shown here is derived from an EMBL/GenBank/DDBJ whole genome shotgun (WGS) entry which is preliminary data.</text>
</comment>
<dbReference type="InterPro" id="IPR045051">
    <property type="entry name" value="SBT"/>
</dbReference>
<keyword evidence="4 5" id="KW-0720">Serine protease</keyword>
<keyword evidence="6" id="KW-0732">Signal</keyword>
<evidence type="ECO:0000256" key="3">
    <source>
        <dbReference type="ARBA" id="ARBA00022801"/>
    </source>
</evidence>
<evidence type="ECO:0000259" key="8">
    <source>
        <dbReference type="Pfam" id="PF02225"/>
    </source>
</evidence>
<feature type="chain" id="PRO_5046661705" evidence="6">
    <location>
        <begin position="23"/>
        <end position="1052"/>
    </location>
</feature>
<feature type="active site" description="Charge relay system" evidence="5">
    <location>
        <position position="614"/>
    </location>
</feature>
<feature type="active site" description="Charge relay system" evidence="5">
    <location>
        <position position="170"/>
    </location>
</feature>